<feature type="transmembrane region" description="Helical" evidence="1">
    <location>
        <begin position="90"/>
        <end position="113"/>
    </location>
</feature>
<accession>A0A0L8IHJ3</accession>
<gene>
    <name evidence="2" type="ORF">OCBIM_22002378mg</name>
</gene>
<proteinExistence type="predicted"/>
<keyword evidence="1" id="KW-1133">Transmembrane helix</keyword>
<protein>
    <submittedName>
        <fullName evidence="2">Uncharacterized protein</fullName>
    </submittedName>
</protein>
<feature type="transmembrane region" description="Helical" evidence="1">
    <location>
        <begin position="39"/>
        <end position="59"/>
    </location>
</feature>
<name>A0A0L8IHJ3_OCTBM</name>
<dbReference type="EMBL" id="KQ415792">
    <property type="protein sequence ID" value="KOG00489.1"/>
    <property type="molecule type" value="Genomic_DNA"/>
</dbReference>
<keyword evidence="1" id="KW-0472">Membrane</keyword>
<evidence type="ECO:0000313" key="2">
    <source>
        <dbReference type="EMBL" id="KOG00489.1"/>
    </source>
</evidence>
<evidence type="ECO:0000256" key="1">
    <source>
        <dbReference type="SAM" id="Phobius"/>
    </source>
</evidence>
<organism evidence="2">
    <name type="scientific">Octopus bimaculoides</name>
    <name type="common">California two-spotted octopus</name>
    <dbReference type="NCBI Taxonomy" id="37653"/>
    <lineage>
        <taxon>Eukaryota</taxon>
        <taxon>Metazoa</taxon>
        <taxon>Spiralia</taxon>
        <taxon>Lophotrochozoa</taxon>
        <taxon>Mollusca</taxon>
        <taxon>Cephalopoda</taxon>
        <taxon>Coleoidea</taxon>
        <taxon>Octopodiformes</taxon>
        <taxon>Octopoda</taxon>
        <taxon>Incirrata</taxon>
        <taxon>Octopodidae</taxon>
        <taxon>Octopus</taxon>
    </lineage>
</organism>
<keyword evidence="1" id="KW-0812">Transmembrane</keyword>
<sequence>HIYIYDTFIFMGHTSLVYVCVCIICRLCFNFYSGIVSSLYSQATFPAVFIITLCVQFNVTDIKSTKNCHGIGRSRAEIPLKCVSVNEKEVIWFQLIFFCILFYLILSSLGIKVNLVNWMSDEDNYTSVTICLYACAFLYAFSIFIQNYI</sequence>
<feature type="transmembrane region" description="Helical" evidence="1">
    <location>
        <begin position="125"/>
        <end position="145"/>
    </location>
</feature>
<feature type="transmembrane region" description="Helical" evidence="1">
    <location>
        <begin position="7"/>
        <end position="33"/>
    </location>
</feature>
<feature type="non-terminal residue" evidence="2">
    <location>
        <position position="1"/>
    </location>
</feature>
<reference evidence="2" key="1">
    <citation type="submission" date="2015-07" db="EMBL/GenBank/DDBJ databases">
        <title>MeaNS - Measles Nucleotide Surveillance Program.</title>
        <authorList>
            <person name="Tran T."/>
            <person name="Druce J."/>
        </authorList>
    </citation>
    <scope>NUCLEOTIDE SEQUENCE</scope>
    <source>
        <strain evidence="2">UCB-OBI-ISO-001</strain>
        <tissue evidence="2">Gonad</tissue>
    </source>
</reference>
<dbReference type="AlphaFoldDB" id="A0A0L8IHJ3"/>